<dbReference type="InterPro" id="IPR003385">
    <property type="entry name" value="Glyco_hydro_77"/>
</dbReference>
<keyword evidence="5 10" id="KW-0328">Glycosyltransferase</keyword>
<evidence type="ECO:0000256" key="4">
    <source>
        <dbReference type="ARBA" id="ARBA00020295"/>
    </source>
</evidence>
<dbReference type="InterPro" id="IPR017853">
    <property type="entry name" value="GH"/>
</dbReference>
<dbReference type="Pfam" id="PF02446">
    <property type="entry name" value="Glyco_hydro_77"/>
    <property type="match status" value="1"/>
</dbReference>
<dbReference type="NCBIfam" id="NF011080">
    <property type="entry name" value="PRK14508.1-3"/>
    <property type="match status" value="1"/>
</dbReference>
<dbReference type="EMBL" id="PTIU01000027">
    <property type="protein sequence ID" value="PPK53424.1"/>
    <property type="molecule type" value="Genomic_DNA"/>
</dbReference>
<evidence type="ECO:0000256" key="8">
    <source>
        <dbReference type="ARBA" id="ARBA00031423"/>
    </source>
</evidence>
<comment type="catalytic activity">
    <reaction evidence="1 10">
        <text>Transfers a segment of a (1-&gt;4)-alpha-D-glucan to a new position in an acceptor, which may be glucose or a (1-&gt;4)-alpha-D-glucan.</text>
        <dbReference type="EC" id="2.4.1.25"/>
    </reaction>
</comment>
<evidence type="ECO:0000256" key="9">
    <source>
        <dbReference type="ARBA" id="ARBA00031501"/>
    </source>
</evidence>
<evidence type="ECO:0000313" key="14">
    <source>
        <dbReference type="Proteomes" id="UP000239648"/>
    </source>
</evidence>
<evidence type="ECO:0000256" key="5">
    <source>
        <dbReference type="ARBA" id="ARBA00022676"/>
    </source>
</evidence>
<proteinExistence type="inferred from homology"/>
<dbReference type="NCBIfam" id="TIGR00217">
    <property type="entry name" value="malQ"/>
    <property type="match status" value="1"/>
</dbReference>
<name>A0A2S6G3K2_9GAMM</name>
<dbReference type="EMBL" id="PTIT01000024">
    <property type="protein sequence ID" value="PPK50519.1"/>
    <property type="molecule type" value="Genomic_DNA"/>
</dbReference>
<accession>A0A2S6G3K2</accession>
<dbReference type="SUPFAM" id="SSF51445">
    <property type="entry name" value="(Trans)glycosidases"/>
    <property type="match status" value="1"/>
</dbReference>
<keyword evidence="7 10" id="KW-0119">Carbohydrate metabolism</keyword>
<dbReference type="Proteomes" id="UP000239446">
    <property type="component" value="Unassembled WGS sequence"/>
</dbReference>
<keyword evidence="14" id="KW-1185">Reference proteome</keyword>
<evidence type="ECO:0000256" key="3">
    <source>
        <dbReference type="ARBA" id="ARBA00012560"/>
    </source>
</evidence>
<dbReference type="PANTHER" id="PTHR32438:SF5">
    <property type="entry name" value="4-ALPHA-GLUCANOTRANSFERASE DPE1, CHLOROPLASTIC_AMYLOPLASTIC"/>
    <property type="match status" value="1"/>
</dbReference>
<sequence>MVFARRRAGVLLHPTALNGDYGKLGHAARQFVDFLQQAGMSVWQTLPTGPTHSNLSPYQTLSAHAGNPEFIDLQELFSTDLLSHQEPADATRAELLSRAAARFQAGEYTPDSSINHNQWQHFLAAHRNWLDDFALFMVIRDRYPDISWPDWPEPLRCREQGALAEYRHQHHDAIEQIRFEQFIFHCQWSSLRRYAHDHGVLLFGDIPIFVAHDSADVWANPQLFKLDANGHPTVVAGVPPDYFSEHGQHWGNPLYDWNAMAHDHYRWWLERLASQREQFDLLRIDHFRGLQAFWEIPAEDPQPVNGYWVPGPGGDFLQACLEELPDLPLVAENLGLISEDVEQLRHRFRLPGMAVMQFGFDGSPDNPHLLHNHRREDLVYTGTHDNDTTLGWYLSLDDHTRHYLHRYLRISDGCLQEMPWPIIQAALESVSALAIIPMQDLLGLGSDARFNTPGTPENNWLWRLSDDAQSLADVARIRELLKLYGRCSNFDQ</sequence>
<dbReference type="AlphaFoldDB" id="A0A2S6G3K2"/>
<dbReference type="GO" id="GO:0005975">
    <property type="term" value="P:carbohydrate metabolic process"/>
    <property type="evidence" value="ECO:0007669"/>
    <property type="project" value="InterPro"/>
</dbReference>
<protein>
    <recommendedName>
        <fullName evidence="4 10">4-alpha-glucanotransferase</fullName>
        <ecNumber evidence="3 10">2.4.1.25</ecNumber>
    </recommendedName>
    <alternativeName>
        <fullName evidence="8 10">Amylomaltase</fullName>
    </alternativeName>
    <alternativeName>
        <fullName evidence="9 10">Disproportionating enzyme</fullName>
    </alternativeName>
</protein>
<reference evidence="12 13" key="2">
    <citation type="submission" date="2018-02" db="EMBL/GenBank/DDBJ databases">
        <title>Subsurface microbial communities from deep shales in Ohio and West Virginia, USA.</title>
        <authorList>
            <person name="Wrighton K."/>
        </authorList>
    </citation>
    <scope>NUCLEOTIDE SEQUENCE [LARGE SCALE GENOMIC DNA]</scope>
    <source>
        <strain evidence="12 13">UTICA-S1B9</strain>
    </source>
</reference>
<dbReference type="GO" id="GO:0004134">
    <property type="term" value="F:4-alpha-glucanotransferase activity"/>
    <property type="evidence" value="ECO:0007669"/>
    <property type="project" value="UniProtKB-EC"/>
</dbReference>
<dbReference type="Proteomes" id="UP000239648">
    <property type="component" value="Unassembled WGS sequence"/>
</dbReference>
<gene>
    <name evidence="12" type="ORF">B0H24_102711</name>
    <name evidence="11" type="ORF">BY455_12422</name>
</gene>
<evidence type="ECO:0000256" key="6">
    <source>
        <dbReference type="ARBA" id="ARBA00022679"/>
    </source>
</evidence>
<reference evidence="11 14" key="1">
    <citation type="submission" date="2018-02" db="EMBL/GenBank/DDBJ databases">
        <title>Deep subsurface shale carbon reservoir microbial communities from Ohio and West Virginia, USA.</title>
        <authorList>
            <person name="Wrighton K."/>
        </authorList>
    </citation>
    <scope>NUCLEOTIDE SEQUENCE [LARGE SCALE GENOMIC DNA]</scope>
    <source>
        <strain evidence="11 14">UTICA-S1B6</strain>
    </source>
</reference>
<dbReference type="PANTHER" id="PTHR32438">
    <property type="entry name" value="4-ALPHA-GLUCANOTRANSFERASE DPE1, CHLOROPLASTIC/AMYLOPLASTIC"/>
    <property type="match status" value="1"/>
</dbReference>
<evidence type="ECO:0000313" key="13">
    <source>
        <dbReference type="Proteomes" id="UP000239446"/>
    </source>
</evidence>
<comment type="similarity">
    <text evidence="2 10">Belongs to the disproportionating enzyme family.</text>
</comment>
<dbReference type="EC" id="2.4.1.25" evidence="3 10"/>
<evidence type="ECO:0000256" key="2">
    <source>
        <dbReference type="ARBA" id="ARBA00005684"/>
    </source>
</evidence>
<evidence type="ECO:0000256" key="1">
    <source>
        <dbReference type="ARBA" id="ARBA00000439"/>
    </source>
</evidence>
<evidence type="ECO:0000256" key="10">
    <source>
        <dbReference type="RuleBase" id="RU361207"/>
    </source>
</evidence>
<evidence type="ECO:0000313" key="12">
    <source>
        <dbReference type="EMBL" id="PPK53424.1"/>
    </source>
</evidence>
<keyword evidence="6 10" id="KW-0808">Transferase</keyword>
<organism evidence="12 13">
    <name type="scientific">Marinobacter persicus</name>
    <dbReference type="NCBI Taxonomy" id="930118"/>
    <lineage>
        <taxon>Bacteria</taxon>
        <taxon>Pseudomonadati</taxon>
        <taxon>Pseudomonadota</taxon>
        <taxon>Gammaproteobacteria</taxon>
        <taxon>Pseudomonadales</taxon>
        <taxon>Marinobacteraceae</taxon>
        <taxon>Marinobacter</taxon>
    </lineage>
</organism>
<dbReference type="Gene3D" id="3.20.20.80">
    <property type="entry name" value="Glycosidases"/>
    <property type="match status" value="1"/>
</dbReference>
<evidence type="ECO:0000256" key="7">
    <source>
        <dbReference type="ARBA" id="ARBA00023277"/>
    </source>
</evidence>
<evidence type="ECO:0000313" key="11">
    <source>
        <dbReference type="EMBL" id="PPK50519.1"/>
    </source>
</evidence>
<comment type="caution">
    <text evidence="12">The sequence shown here is derived from an EMBL/GenBank/DDBJ whole genome shotgun (WGS) entry which is preliminary data.</text>
</comment>